<accession>A0ABX5L8M1</accession>
<evidence type="ECO:0000313" key="2">
    <source>
        <dbReference type="Proteomes" id="UP000245674"/>
    </source>
</evidence>
<evidence type="ECO:0000313" key="1">
    <source>
        <dbReference type="EMBL" id="PWJ61207.1"/>
    </source>
</evidence>
<comment type="caution">
    <text evidence="1">The sequence shown here is derived from an EMBL/GenBank/DDBJ whole genome shotgun (WGS) entry which is preliminary data.</text>
</comment>
<name>A0ABX5L8M1_9MICO</name>
<organism evidence="1 2">
    <name type="scientific">Rathayibacter iranicus NCPPB 2253 = VKM Ac-1602</name>
    <dbReference type="NCBI Taxonomy" id="1328868"/>
    <lineage>
        <taxon>Bacteria</taxon>
        <taxon>Bacillati</taxon>
        <taxon>Actinomycetota</taxon>
        <taxon>Actinomycetes</taxon>
        <taxon>Micrococcales</taxon>
        <taxon>Microbacteriaceae</taxon>
        <taxon>Rathayibacter</taxon>
    </lineage>
</organism>
<protein>
    <submittedName>
        <fullName evidence="1">Uncharacterized protein</fullName>
    </submittedName>
</protein>
<sequence>MPIVDVTFDMRSDTPVARAPEVFSPTLRR</sequence>
<proteinExistence type="predicted"/>
<dbReference type="Proteomes" id="UP000245674">
    <property type="component" value="Unassembled WGS sequence"/>
</dbReference>
<reference evidence="1 2" key="1">
    <citation type="submission" date="2018-03" db="EMBL/GenBank/DDBJ databases">
        <title>Genomic Encyclopedia of Type Strains, Phase III (KMG-III): the genomes of soil and plant-associated and newly described type strains.</title>
        <authorList>
            <person name="Whitman W."/>
        </authorList>
    </citation>
    <scope>NUCLEOTIDE SEQUENCE [LARGE SCALE GENOMIC DNA]</scope>
    <source>
        <strain evidence="1 2">VKM Ac-1602</strain>
    </source>
</reference>
<keyword evidence="2" id="KW-1185">Reference proteome</keyword>
<dbReference type="EMBL" id="QGDV01000019">
    <property type="protein sequence ID" value="PWJ61207.1"/>
    <property type="molecule type" value="Genomic_DNA"/>
</dbReference>
<gene>
    <name evidence="1" type="ORF">B0H03_11944</name>
</gene>